<name>A0A1I7Z0J7_9BILA</name>
<keyword evidence="2" id="KW-1185">Reference proteome</keyword>
<dbReference type="Proteomes" id="UP000095287">
    <property type="component" value="Unplaced"/>
</dbReference>
<dbReference type="WBParaSite" id="L893_g21381.t2">
    <property type="protein sequence ID" value="L893_g21381.t2"/>
    <property type="gene ID" value="L893_g21381"/>
</dbReference>
<proteinExistence type="predicted"/>
<keyword evidence="1" id="KW-0812">Transmembrane</keyword>
<feature type="transmembrane region" description="Helical" evidence="1">
    <location>
        <begin position="29"/>
        <end position="52"/>
    </location>
</feature>
<keyword evidence="1" id="KW-1133">Transmembrane helix</keyword>
<sequence>MPSTEDVCSEWFTFECTERSCCESYHMRFVMLLFSIGMFLLALLVAGIWLLFEFRPAYRNRLRRHDNEPSEIELKSCEETRYLRRMSEMNPLARHHV</sequence>
<keyword evidence="1" id="KW-0472">Membrane</keyword>
<accession>A0A1I7Z0J7</accession>
<protein>
    <submittedName>
        <fullName evidence="3">CX domain-containing protein</fullName>
    </submittedName>
</protein>
<evidence type="ECO:0000256" key="1">
    <source>
        <dbReference type="SAM" id="Phobius"/>
    </source>
</evidence>
<evidence type="ECO:0000313" key="2">
    <source>
        <dbReference type="Proteomes" id="UP000095287"/>
    </source>
</evidence>
<reference evidence="3" key="1">
    <citation type="submission" date="2016-11" db="UniProtKB">
        <authorList>
            <consortium name="WormBaseParasite"/>
        </authorList>
    </citation>
    <scope>IDENTIFICATION</scope>
</reference>
<evidence type="ECO:0000313" key="3">
    <source>
        <dbReference type="WBParaSite" id="L893_g21381.t2"/>
    </source>
</evidence>
<dbReference type="AlphaFoldDB" id="A0A1I7Z0J7"/>
<organism evidence="2 3">
    <name type="scientific">Steinernema glaseri</name>
    <dbReference type="NCBI Taxonomy" id="37863"/>
    <lineage>
        <taxon>Eukaryota</taxon>
        <taxon>Metazoa</taxon>
        <taxon>Ecdysozoa</taxon>
        <taxon>Nematoda</taxon>
        <taxon>Chromadorea</taxon>
        <taxon>Rhabditida</taxon>
        <taxon>Tylenchina</taxon>
        <taxon>Panagrolaimomorpha</taxon>
        <taxon>Strongyloidoidea</taxon>
        <taxon>Steinernematidae</taxon>
        <taxon>Steinernema</taxon>
    </lineage>
</organism>